<evidence type="ECO:0000313" key="3">
    <source>
        <dbReference type="EMBL" id="RXF75679.1"/>
    </source>
</evidence>
<dbReference type="AlphaFoldDB" id="A0A4Q0MR23"/>
<dbReference type="SUPFAM" id="SSF90257">
    <property type="entry name" value="Myosin rod fragments"/>
    <property type="match status" value="1"/>
</dbReference>
<feature type="compositionally biased region" description="Basic and acidic residues" evidence="2">
    <location>
        <begin position="211"/>
        <end position="225"/>
    </location>
</feature>
<protein>
    <submittedName>
        <fullName evidence="3">Uncharacterized protein</fullName>
    </submittedName>
</protein>
<dbReference type="RefSeq" id="WP_128775858.1">
    <property type="nucleotide sequence ID" value="NZ_RYFI01000001.1"/>
</dbReference>
<reference evidence="3 4" key="1">
    <citation type="submission" date="2018-12" db="EMBL/GenBank/DDBJ databases">
        <title>bacterium Hansschlegelia zhihuaiae S113.</title>
        <authorList>
            <person name="He J."/>
        </authorList>
    </citation>
    <scope>NUCLEOTIDE SEQUENCE [LARGE SCALE GENOMIC DNA]</scope>
    <source>
        <strain evidence="3 4">S 113</strain>
    </source>
</reference>
<comment type="caution">
    <text evidence="3">The sequence shown here is derived from an EMBL/GenBank/DDBJ whole genome shotgun (WGS) entry which is preliminary data.</text>
</comment>
<organism evidence="3 4">
    <name type="scientific">Hansschlegelia zhihuaiae</name>
    <dbReference type="NCBI Taxonomy" id="405005"/>
    <lineage>
        <taxon>Bacteria</taxon>
        <taxon>Pseudomonadati</taxon>
        <taxon>Pseudomonadota</taxon>
        <taxon>Alphaproteobacteria</taxon>
        <taxon>Hyphomicrobiales</taxon>
        <taxon>Methylopilaceae</taxon>
        <taxon>Hansschlegelia</taxon>
    </lineage>
</organism>
<gene>
    <name evidence="3" type="ORF">EK403_02240</name>
</gene>
<keyword evidence="4" id="KW-1185">Reference proteome</keyword>
<feature type="region of interest" description="Disordered" evidence="2">
    <location>
        <begin position="136"/>
        <end position="230"/>
    </location>
</feature>
<proteinExistence type="predicted"/>
<dbReference type="Gene3D" id="1.20.5.340">
    <property type="match status" value="1"/>
</dbReference>
<evidence type="ECO:0000256" key="2">
    <source>
        <dbReference type="SAM" id="MobiDB-lite"/>
    </source>
</evidence>
<feature type="region of interest" description="Disordered" evidence="2">
    <location>
        <begin position="1"/>
        <end position="26"/>
    </location>
</feature>
<feature type="compositionally biased region" description="Low complexity" evidence="2">
    <location>
        <begin position="157"/>
        <end position="175"/>
    </location>
</feature>
<feature type="coiled-coil region" evidence="1">
    <location>
        <begin position="68"/>
        <end position="130"/>
    </location>
</feature>
<name>A0A4Q0MR23_9HYPH</name>
<evidence type="ECO:0000313" key="4">
    <source>
        <dbReference type="Proteomes" id="UP000289708"/>
    </source>
</evidence>
<evidence type="ECO:0000256" key="1">
    <source>
        <dbReference type="SAM" id="Coils"/>
    </source>
</evidence>
<keyword evidence="1" id="KW-0175">Coiled coil</keyword>
<sequence length="329" mass="35212">MADGRFDKASSASKTGVRDGARAQFPDRGATGGWSRLWPMIGTCALVAALLTGVSALSGFGDHKADQAKALDAQIIEREKRVASLDEERKRREDALADLQRRANAKESELAETNERVAALEEKRGALQRQVAELTGPVAPSDGELAVVSNDPSAPVEDGAPQEGAQAAPADQPQDSTATVDAPPQPNPDPDRSRARVVNTAVPTPTPAPAADRRASYDETQEADRSAQASGPVRVFIHVRSSDPAARNRARAVAAELRRRGVSVAEIRGVRLPVRRDSVRFFYDADRSAVSELQRAVRDALSDGANPVAQDYRSYGAPPRPGTIELWLS</sequence>
<dbReference type="Proteomes" id="UP000289708">
    <property type="component" value="Unassembled WGS sequence"/>
</dbReference>
<dbReference type="EMBL" id="RYFI01000001">
    <property type="protein sequence ID" value="RXF75679.1"/>
    <property type="molecule type" value="Genomic_DNA"/>
</dbReference>
<dbReference type="OrthoDB" id="8457012at2"/>
<accession>A0A4Q0MR23</accession>